<dbReference type="EMBL" id="SLWF01000002">
    <property type="protein sequence ID" value="TCN90137.1"/>
    <property type="molecule type" value="Genomic_DNA"/>
</dbReference>
<accession>A0A4R2FGB8</accession>
<name>A0A4R2FGB8_9GAMM</name>
<sequence>MCSGPSGLRGTPNAMHILCGSLRSQFRTKCAYHWSPLLRALCGIRTMTESEVIIEFAKKEKRLSVLFAVSFAMFGVTLLFNVVTETYINPTIPFLIGFGLIFYGLYNYRCPNCNHMPAPLGGSGIQISPKKCGTCGVKLR</sequence>
<protein>
    <submittedName>
        <fullName evidence="2">Uncharacterized protein</fullName>
    </submittedName>
</protein>
<evidence type="ECO:0000313" key="2">
    <source>
        <dbReference type="EMBL" id="TCN90137.1"/>
    </source>
</evidence>
<feature type="transmembrane region" description="Helical" evidence="1">
    <location>
        <begin position="87"/>
        <end position="106"/>
    </location>
</feature>
<organism evidence="2 3">
    <name type="scientific">Shewanella fodinae</name>
    <dbReference type="NCBI Taxonomy" id="552357"/>
    <lineage>
        <taxon>Bacteria</taxon>
        <taxon>Pseudomonadati</taxon>
        <taxon>Pseudomonadota</taxon>
        <taxon>Gammaproteobacteria</taxon>
        <taxon>Alteromonadales</taxon>
        <taxon>Shewanellaceae</taxon>
        <taxon>Shewanella</taxon>
    </lineage>
</organism>
<reference evidence="2 3" key="1">
    <citation type="submission" date="2019-03" db="EMBL/GenBank/DDBJ databases">
        <title>Freshwater and sediment microbial communities from various areas in North America, analyzing microbe dynamics in response to fracking.</title>
        <authorList>
            <person name="Lamendella R."/>
        </authorList>
    </citation>
    <scope>NUCLEOTIDE SEQUENCE [LARGE SCALE GENOMIC DNA]</scope>
    <source>
        <strain evidence="2 3">74A</strain>
    </source>
</reference>
<comment type="caution">
    <text evidence="2">The sequence shown here is derived from an EMBL/GenBank/DDBJ whole genome shotgun (WGS) entry which is preliminary data.</text>
</comment>
<keyword evidence="1" id="KW-0472">Membrane</keyword>
<keyword evidence="1" id="KW-1133">Transmembrane helix</keyword>
<dbReference type="AlphaFoldDB" id="A0A4R2FGB8"/>
<keyword evidence="3" id="KW-1185">Reference proteome</keyword>
<dbReference type="Proteomes" id="UP000294832">
    <property type="component" value="Unassembled WGS sequence"/>
</dbReference>
<evidence type="ECO:0000256" key="1">
    <source>
        <dbReference type="SAM" id="Phobius"/>
    </source>
</evidence>
<gene>
    <name evidence="2" type="ORF">EDC91_10249</name>
</gene>
<feature type="transmembrane region" description="Helical" evidence="1">
    <location>
        <begin position="63"/>
        <end position="81"/>
    </location>
</feature>
<keyword evidence="1" id="KW-0812">Transmembrane</keyword>
<evidence type="ECO:0000313" key="3">
    <source>
        <dbReference type="Proteomes" id="UP000294832"/>
    </source>
</evidence>
<proteinExistence type="predicted"/>